<organism evidence="1 2">
    <name type="scientific">Mycobacterium bohemicum DSM 44277</name>
    <dbReference type="NCBI Taxonomy" id="1236609"/>
    <lineage>
        <taxon>Bacteria</taxon>
        <taxon>Bacillati</taxon>
        <taxon>Actinomycetota</taxon>
        <taxon>Actinomycetes</taxon>
        <taxon>Mycobacteriales</taxon>
        <taxon>Mycobacteriaceae</taxon>
        <taxon>Mycobacterium</taxon>
    </lineage>
</organism>
<name>A0A0U0WC93_MYCBE</name>
<gene>
    <name evidence="1" type="ORF">BN971_03736</name>
</gene>
<proteinExistence type="predicted"/>
<keyword evidence="1" id="KW-0255">Endonuclease</keyword>
<dbReference type="InterPro" id="IPR011335">
    <property type="entry name" value="Restrct_endonuc-II-like"/>
</dbReference>
<dbReference type="SUPFAM" id="SSF52980">
    <property type="entry name" value="Restriction endonuclease-like"/>
    <property type="match status" value="1"/>
</dbReference>
<keyword evidence="1" id="KW-0378">Hydrolase</keyword>
<protein>
    <submittedName>
        <fullName evidence="1">DNA mismatch endonuclease vsr</fullName>
    </submittedName>
</protein>
<dbReference type="AlphaFoldDB" id="A0A0U0WC93"/>
<accession>A0A0U0WC93</accession>
<reference evidence="1 2" key="1">
    <citation type="submission" date="2015-03" db="EMBL/GenBank/DDBJ databases">
        <authorList>
            <person name="Murphy D."/>
        </authorList>
    </citation>
    <scope>NUCLEOTIDE SEQUENCE [LARGE SCALE GENOMIC DNA]</scope>
    <source>
        <strain evidence="1 2">DSM 44277</strain>
    </source>
</reference>
<evidence type="ECO:0000313" key="2">
    <source>
        <dbReference type="Proteomes" id="UP000198875"/>
    </source>
</evidence>
<sequence>MLFGIAAPDHYRQPGSNIEYWVAKVERNVRRDDEVDAILRDAGWTVVRIWEHENPVTAADRVERLLRAAKSPGYRIA</sequence>
<dbReference type="Gene3D" id="3.40.960.10">
    <property type="entry name" value="VSR Endonuclease"/>
    <property type="match status" value="1"/>
</dbReference>
<evidence type="ECO:0000313" key="1">
    <source>
        <dbReference type="EMBL" id="CPR12437.1"/>
    </source>
</evidence>
<dbReference type="EMBL" id="CSTD01000004">
    <property type="protein sequence ID" value="CPR12437.1"/>
    <property type="molecule type" value="Genomic_DNA"/>
</dbReference>
<dbReference type="GO" id="GO:0004519">
    <property type="term" value="F:endonuclease activity"/>
    <property type="evidence" value="ECO:0007669"/>
    <property type="project" value="UniProtKB-KW"/>
</dbReference>
<keyword evidence="1" id="KW-0540">Nuclease</keyword>
<dbReference type="Proteomes" id="UP000198875">
    <property type="component" value="Unassembled WGS sequence"/>
</dbReference>